<name>A0ACB8T1U6_9AGAM</name>
<reference evidence="1" key="2">
    <citation type="journal article" date="2022" name="New Phytol.">
        <title>Evolutionary transition to the ectomycorrhizal habit in the genomes of a hyperdiverse lineage of mushroom-forming fungi.</title>
        <authorList>
            <person name="Looney B."/>
            <person name="Miyauchi S."/>
            <person name="Morin E."/>
            <person name="Drula E."/>
            <person name="Courty P.E."/>
            <person name="Kohler A."/>
            <person name="Kuo A."/>
            <person name="LaButti K."/>
            <person name="Pangilinan J."/>
            <person name="Lipzen A."/>
            <person name="Riley R."/>
            <person name="Andreopoulos W."/>
            <person name="He G."/>
            <person name="Johnson J."/>
            <person name="Nolan M."/>
            <person name="Tritt A."/>
            <person name="Barry K.W."/>
            <person name="Grigoriev I.V."/>
            <person name="Nagy L.G."/>
            <person name="Hibbett D."/>
            <person name="Henrissat B."/>
            <person name="Matheny P.B."/>
            <person name="Labbe J."/>
            <person name="Martin F.M."/>
        </authorList>
    </citation>
    <scope>NUCLEOTIDE SEQUENCE</scope>
    <source>
        <strain evidence="1">HHB10654</strain>
    </source>
</reference>
<reference evidence="1" key="1">
    <citation type="submission" date="2021-03" db="EMBL/GenBank/DDBJ databases">
        <authorList>
            <consortium name="DOE Joint Genome Institute"/>
            <person name="Ahrendt S."/>
            <person name="Looney B.P."/>
            <person name="Miyauchi S."/>
            <person name="Morin E."/>
            <person name="Drula E."/>
            <person name="Courty P.E."/>
            <person name="Chicoki N."/>
            <person name="Fauchery L."/>
            <person name="Kohler A."/>
            <person name="Kuo A."/>
            <person name="Labutti K."/>
            <person name="Pangilinan J."/>
            <person name="Lipzen A."/>
            <person name="Riley R."/>
            <person name="Andreopoulos W."/>
            <person name="He G."/>
            <person name="Johnson J."/>
            <person name="Barry K.W."/>
            <person name="Grigoriev I.V."/>
            <person name="Nagy L."/>
            <person name="Hibbett D."/>
            <person name="Henrissat B."/>
            <person name="Matheny P.B."/>
            <person name="Labbe J."/>
            <person name="Martin F."/>
        </authorList>
    </citation>
    <scope>NUCLEOTIDE SEQUENCE</scope>
    <source>
        <strain evidence="1">HHB10654</strain>
    </source>
</reference>
<gene>
    <name evidence="1" type="ORF">BV25DRAFT_1826033</name>
</gene>
<keyword evidence="2" id="KW-1185">Reference proteome</keyword>
<sequence>MIDVNDASNTTLANDGLSPNSLRFVPDKSEPSAAASMDPHKDDDRRFIPSNPWPSASDFRPCNNIPKLYDRSPASLDWDTSQDRPPNVPAFIDPTRVYPSPPLTDSDPKRTVPLPPIQEEPQQAECAHDSPDFHDDDTLCPIMPFGPHDFPLSPPATLAIVPQDLPEASETVTEHDDPAVTFLAVDGLGQSSCDDDCALGEDDALDFLHALSPTWRLGEEDVESSSGPPGAPEGSALLSRPSASSHSRGAAMEDEAVEGEGDVLGDAYDARATDDTPQNESATSSLLYNGTLHGGLFDALPIAWADDAMGEESEGDESSGAMTSAGFNILPPEFRSNLQPTLLPADELRPAETPPHIRQPQTCLPAYGDPGGPSSSGNIFRDLMAQPATSSSVAQEFLCPYGSTATIGGGPHDGHADCQPGLCRRADSSGASYLDEHSAFDVDDDDDYSMQVDESIPTSPGQPLLDLPGTHEEYTAPEDYQMFDNDDSWTLCESPRQLSFDLPCSKDQETKSEFMPMAEDDDSSTLYEAGGTIEKLFSGFPSGSAVEKSFDYGPPPASPSRRTWSDLPDDFDDHHVARSPSSPSRRSYSELPDDGNMPQVVQEYKRPRLLSFPGDETDDNLFEAPELEPPTPAPSEPLIFVPVNSTPPDAAELSVTEETDDKEPPELTFSTGALARGDPVEFDAVMNVRRNLWRSEREAKKAQAQFARRARDLAAGLKVSLPVPGALSEYDERGGVSGPQQQPWLDGTTRSELLRAEAGRARAREERKAKKVRVKEIEALLILHLGELPAEFVPADEGAGKRGGLGKVIFASMPQLVARMTLKRRDTVRSLANRKPPRGYVHSPLSDSVVANV</sequence>
<organism evidence="1 2">
    <name type="scientific">Artomyces pyxidatus</name>
    <dbReference type="NCBI Taxonomy" id="48021"/>
    <lineage>
        <taxon>Eukaryota</taxon>
        <taxon>Fungi</taxon>
        <taxon>Dikarya</taxon>
        <taxon>Basidiomycota</taxon>
        <taxon>Agaricomycotina</taxon>
        <taxon>Agaricomycetes</taxon>
        <taxon>Russulales</taxon>
        <taxon>Auriscalpiaceae</taxon>
        <taxon>Artomyces</taxon>
    </lineage>
</organism>
<accession>A0ACB8T1U6</accession>
<comment type="caution">
    <text evidence="1">The sequence shown here is derived from an EMBL/GenBank/DDBJ whole genome shotgun (WGS) entry which is preliminary data.</text>
</comment>
<evidence type="ECO:0000313" key="2">
    <source>
        <dbReference type="Proteomes" id="UP000814140"/>
    </source>
</evidence>
<proteinExistence type="predicted"/>
<protein>
    <submittedName>
        <fullName evidence="1">Uncharacterized protein</fullName>
    </submittedName>
</protein>
<dbReference type="Proteomes" id="UP000814140">
    <property type="component" value="Unassembled WGS sequence"/>
</dbReference>
<evidence type="ECO:0000313" key="1">
    <source>
        <dbReference type="EMBL" id="KAI0062170.1"/>
    </source>
</evidence>
<dbReference type="EMBL" id="MU277209">
    <property type="protein sequence ID" value="KAI0062170.1"/>
    <property type="molecule type" value="Genomic_DNA"/>
</dbReference>